<gene>
    <name evidence="1" type="ORF">DHETER_LOCUS10287</name>
</gene>
<organism evidence="1 2">
    <name type="scientific">Dentiscutata heterogama</name>
    <dbReference type="NCBI Taxonomy" id="1316150"/>
    <lineage>
        <taxon>Eukaryota</taxon>
        <taxon>Fungi</taxon>
        <taxon>Fungi incertae sedis</taxon>
        <taxon>Mucoromycota</taxon>
        <taxon>Glomeromycotina</taxon>
        <taxon>Glomeromycetes</taxon>
        <taxon>Diversisporales</taxon>
        <taxon>Gigasporaceae</taxon>
        <taxon>Dentiscutata</taxon>
    </lineage>
</organism>
<sequence length="59" mass="6469">FVLLPTSTKHNTESEISTIAIIVESTDSIKDNNIHNSKKETINNEVSTSNNNNIVPTSN</sequence>
<dbReference type="Proteomes" id="UP000789702">
    <property type="component" value="Unassembled WGS sequence"/>
</dbReference>
<name>A0ACA9NSP4_9GLOM</name>
<evidence type="ECO:0000313" key="1">
    <source>
        <dbReference type="EMBL" id="CAG8673394.1"/>
    </source>
</evidence>
<protein>
    <submittedName>
        <fullName evidence="1">7082_t:CDS:1</fullName>
    </submittedName>
</protein>
<evidence type="ECO:0000313" key="2">
    <source>
        <dbReference type="Proteomes" id="UP000789702"/>
    </source>
</evidence>
<reference evidence="1" key="1">
    <citation type="submission" date="2021-06" db="EMBL/GenBank/DDBJ databases">
        <authorList>
            <person name="Kallberg Y."/>
            <person name="Tangrot J."/>
            <person name="Rosling A."/>
        </authorList>
    </citation>
    <scope>NUCLEOTIDE SEQUENCE</scope>
    <source>
        <strain evidence="1">IL203A</strain>
    </source>
</reference>
<accession>A0ACA9NSP4</accession>
<keyword evidence="2" id="KW-1185">Reference proteome</keyword>
<dbReference type="EMBL" id="CAJVPU010019747">
    <property type="protein sequence ID" value="CAG8673394.1"/>
    <property type="molecule type" value="Genomic_DNA"/>
</dbReference>
<comment type="caution">
    <text evidence="1">The sequence shown here is derived from an EMBL/GenBank/DDBJ whole genome shotgun (WGS) entry which is preliminary data.</text>
</comment>
<feature type="non-terminal residue" evidence="1">
    <location>
        <position position="1"/>
    </location>
</feature>
<proteinExistence type="predicted"/>